<evidence type="ECO:0000313" key="3">
    <source>
        <dbReference type="Proteomes" id="UP000789375"/>
    </source>
</evidence>
<feature type="signal peptide" evidence="1">
    <location>
        <begin position="1"/>
        <end position="17"/>
    </location>
</feature>
<dbReference type="AlphaFoldDB" id="A0A9N9AXL7"/>
<name>A0A9N9AXL7_FUNMO</name>
<accession>A0A9N9AXL7</accession>
<keyword evidence="3" id="KW-1185">Reference proteome</keyword>
<proteinExistence type="predicted"/>
<protein>
    <submittedName>
        <fullName evidence="2">703_t:CDS:1</fullName>
    </submittedName>
</protein>
<reference evidence="2" key="1">
    <citation type="submission" date="2021-06" db="EMBL/GenBank/DDBJ databases">
        <authorList>
            <person name="Kallberg Y."/>
            <person name="Tangrot J."/>
            <person name="Rosling A."/>
        </authorList>
    </citation>
    <scope>NUCLEOTIDE SEQUENCE</scope>
    <source>
        <strain evidence="2">87-6 pot B 2015</strain>
    </source>
</reference>
<sequence length="168" mass="18486">MNAFILLLLLQALMISAQQLKFKLHTVSLPSARAWFKCAESPQMISYAIELASQTAPLDPSVTDLTNDIEPSVCGEIGPGAAIACAREGPIYTSGMWCLAVFNPFLNAQKVNVVVSFTQSVFVEGSYRVDPNLNNTPVPNNLSFVEVSYKNKKRNLGRNKTLRLDNSY</sequence>
<feature type="chain" id="PRO_5040266660" evidence="1">
    <location>
        <begin position="18"/>
        <end position="168"/>
    </location>
</feature>
<evidence type="ECO:0000313" key="2">
    <source>
        <dbReference type="EMBL" id="CAG8548682.1"/>
    </source>
</evidence>
<gene>
    <name evidence="2" type="ORF">FMOSSE_LOCUS6352</name>
</gene>
<keyword evidence="1" id="KW-0732">Signal</keyword>
<dbReference type="EMBL" id="CAJVPP010001317">
    <property type="protein sequence ID" value="CAG8548682.1"/>
    <property type="molecule type" value="Genomic_DNA"/>
</dbReference>
<dbReference type="Proteomes" id="UP000789375">
    <property type="component" value="Unassembled WGS sequence"/>
</dbReference>
<comment type="caution">
    <text evidence="2">The sequence shown here is derived from an EMBL/GenBank/DDBJ whole genome shotgun (WGS) entry which is preliminary data.</text>
</comment>
<evidence type="ECO:0000256" key="1">
    <source>
        <dbReference type="SAM" id="SignalP"/>
    </source>
</evidence>
<organism evidence="2 3">
    <name type="scientific">Funneliformis mosseae</name>
    <name type="common">Endomycorrhizal fungus</name>
    <name type="synonym">Glomus mosseae</name>
    <dbReference type="NCBI Taxonomy" id="27381"/>
    <lineage>
        <taxon>Eukaryota</taxon>
        <taxon>Fungi</taxon>
        <taxon>Fungi incertae sedis</taxon>
        <taxon>Mucoromycota</taxon>
        <taxon>Glomeromycotina</taxon>
        <taxon>Glomeromycetes</taxon>
        <taxon>Glomerales</taxon>
        <taxon>Glomeraceae</taxon>
        <taxon>Funneliformis</taxon>
    </lineage>
</organism>